<dbReference type="InterPro" id="IPR027469">
    <property type="entry name" value="Cation_efflux_TMD_sf"/>
</dbReference>
<dbReference type="InterPro" id="IPR002524">
    <property type="entry name" value="Cation_efflux"/>
</dbReference>
<evidence type="ECO:0000256" key="4">
    <source>
        <dbReference type="ARBA" id="ARBA00022692"/>
    </source>
</evidence>
<feature type="transmembrane region" description="Helical" evidence="7">
    <location>
        <begin position="88"/>
        <end position="106"/>
    </location>
</feature>
<comment type="subcellular location">
    <subcellularLocation>
        <location evidence="1">Membrane</location>
        <topology evidence="1">Multi-pass membrane protein</topology>
    </subcellularLocation>
</comment>
<dbReference type="InterPro" id="IPR058533">
    <property type="entry name" value="Cation_efflux_TM"/>
</dbReference>
<comment type="similarity">
    <text evidence="2">Belongs to the cation diffusion facilitator (CDF) transporter (TC 2.A.4) family.</text>
</comment>
<feature type="transmembrane region" description="Helical" evidence="7">
    <location>
        <begin position="195"/>
        <end position="212"/>
    </location>
</feature>
<dbReference type="SUPFAM" id="SSF161111">
    <property type="entry name" value="Cation efflux protein transmembrane domain-like"/>
    <property type="match status" value="1"/>
</dbReference>
<comment type="caution">
    <text evidence="10">The sequence shown here is derived from an EMBL/GenBank/DDBJ whole genome shotgun (WGS) entry which is preliminary data.</text>
</comment>
<feature type="transmembrane region" description="Helical" evidence="7">
    <location>
        <begin position="169"/>
        <end position="189"/>
    </location>
</feature>
<gene>
    <name evidence="10" type="ORF">NG821_04370</name>
</gene>
<feature type="transmembrane region" description="Helical" evidence="7">
    <location>
        <begin position="21"/>
        <end position="40"/>
    </location>
</feature>
<evidence type="ECO:0000259" key="8">
    <source>
        <dbReference type="Pfam" id="PF01545"/>
    </source>
</evidence>
<dbReference type="InterPro" id="IPR027470">
    <property type="entry name" value="Cation_efflux_CTD"/>
</dbReference>
<evidence type="ECO:0000313" key="10">
    <source>
        <dbReference type="EMBL" id="MCO6025080.1"/>
    </source>
</evidence>
<keyword evidence="4 7" id="KW-0812">Transmembrane</keyword>
<protein>
    <submittedName>
        <fullName evidence="10">Cation diffusion facilitator family transporter</fullName>
    </submittedName>
</protein>
<evidence type="ECO:0000256" key="5">
    <source>
        <dbReference type="ARBA" id="ARBA00022989"/>
    </source>
</evidence>
<accession>A0ABT1BVG9</accession>
<sequence>MEKRNEMTEHDREQEIYKVTLAGTGVDIFLMLFKFATGILGHSAAMIADAVHSLADFLTDAIVFLFVKLSNKPKDKGHDYGHGKFETLAAAIVGIALLVVGAMIFFNGLSKTWKAFNGAVPAQPGMIALIAALVSVVVKDWCYRFTAAVGKKVNSEAVIANAWHHRSDALSSVGTALGIGGAVILGPHWTVLDPLAALIVSVFIIVAAWKLIRKSVGELLDASLPDSVENKIVDIAESEPGVSGIHNLRTRRIGDQIEIEMHLRLPGQLSLYEAHQHSIHIENKLRKHFGSGTMITIHLEPVKINGRYEDPNLPTFLPPNH</sequence>
<dbReference type="Pfam" id="PF16916">
    <property type="entry name" value="ZT_dimer"/>
    <property type="match status" value="1"/>
</dbReference>
<dbReference type="PANTHER" id="PTHR43840:SF15">
    <property type="entry name" value="MITOCHONDRIAL METAL TRANSPORTER 1-RELATED"/>
    <property type="match status" value="1"/>
</dbReference>
<evidence type="ECO:0000256" key="1">
    <source>
        <dbReference type="ARBA" id="ARBA00004141"/>
    </source>
</evidence>
<evidence type="ECO:0000256" key="2">
    <source>
        <dbReference type="ARBA" id="ARBA00008114"/>
    </source>
</evidence>
<dbReference type="RefSeq" id="WP_252760443.1">
    <property type="nucleotide sequence ID" value="NZ_JAMXLY010000011.1"/>
</dbReference>
<dbReference type="Pfam" id="PF01545">
    <property type="entry name" value="Cation_efflux"/>
    <property type="match status" value="1"/>
</dbReference>
<keyword evidence="6 7" id="KW-0472">Membrane</keyword>
<name>A0ABT1BVG9_9BACT</name>
<dbReference type="PANTHER" id="PTHR43840">
    <property type="entry name" value="MITOCHONDRIAL METAL TRANSPORTER 1-RELATED"/>
    <property type="match status" value="1"/>
</dbReference>
<organism evidence="10 11">
    <name type="scientific">Segatella cerevisiae</name>
    <dbReference type="NCBI Taxonomy" id="2053716"/>
    <lineage>
        <taxon>Bacteria</taxon>
        <taxon>Pseudomonadati</taxon>
        <taxon>Bacteroidota</taxon>
        <taxon>Bacteroidia</taxon>
        <taxon>Bacteroidales</taxon>
        <taxon>Prevotellaceae</taxon>
        <taxon>Segatella</taxon>
    </lineage>
</organism>
<reference evidence="10 11" key="1">
    <citation type="submission" date="2022-06" db="EMBL/GenBank/DDBJ databases">
        <title>A taxonomic note on the genus Prevotella: Description of four novel genera and emended description of the genera Hallella and Xylanibacter.</title>
        <authorList>
            <person name="Hitch T.C.A."/>
        </authorList>
    </citation>
    <scope>NUCLEOTIDE SEQUENCE [LARGE SCALE GENOMIC DNA]</scope>
    <source>
        <strain evidence="10 11">DSM 100619</strain>
    </source>
</reference>
<evidence type="ECO:0000256" key="7">
    <source>
        <dbReference type="SAM" id="Phobius"/>
    </source>
</evidence>
<dbReference type="SUPFAM" id="SSF160240">
    <property type="entry name" value="Cation efflux protein cytoplasmic domain-like"/>
    <property type="match status" value="1"/>
</dbReference>
<dbReference type="InterPro" id="IPR036837">
    <property type="entry name" value="Cation_efflux_CTD_sf"/>
</dbReference>
<dbReference type="Gene3D" id="3.30.70.1350">
    <property type="entry name" value="Cation efflux protein, cytoplasmic domain"/>
    <property type="match status" value="1"/>
</dbReference>
<dbReference type="Proteomes" id="UP001204015">
    <property type="component" value="Unassembled WGS sequence"/>
</dbReference>
<keyword evidence="3" id="KW-0813">Transport</keyword>
<dbReference type="InterPro" id="IPR050291">
    <property type="entry name" value="CDF_Transporter"/>
</dbReference>
<feature type="transmembrane region" description="Helical" evidence="7">
    <location>
        <begin position="126"/>
        <end position="143"/>
    </location>
</feature>
<keyword evidence="11" id="KW-1185">Reference proteome</keyword>
<evidence type="ECO:0000256" key="6">
    <source>
        <dbReference type="ARBA" id="ARBA00023136"/>
    </source>
</evidence>
<dbReference type="Gene3D" id="1.20.1510.10">
    <property type="entry name" value="Cation efflux protein transmembrane domain"/>
    <property type="match status" value="1"/>
</dbReference>
<evidence type="ECO:0000259" key="9">
    <source>
        <dbReference type="Pfam" id="PF16916"/>
    </source>
</evidence>
<dbReference type="EMBL" id="JAMXLY010000011">
    <property type="protein sequence ID" value="MCO6025080.1"/>
    <property type="molecule type" value="Genomic_DNA"/>
</dbReference>
<feature type="domain" description="Cation efflux protein transmembrane" evidence="8">
    <location>
        <begin position="23"/>
        <end position="220"/>
    </location>
</feature>
<proteinExistence type="inferred from homology"/>
<dbReference type="NCBIfam" id="TIGR01297">
    <property type="entry name" value="CDF"/>
    <property type="match status" value="1"/>
</dbReference>
<evidence type="ECO:0000313" key="11">
    <source>
        <dbReference type="Proteomes" id="UP001204015"/>
    </source>
</evidence>
<keyword evidence="5 7" id="KW-1133">Transmembrane helix</keyword>
<evidence type="ECO:0000256" key="3">
    <source>
        <dbReference type="ARBA" id="ARBA00022448"/>
    </source>
</evidence>
<feature type="domain" description="Cation efflux protein cytoplasmic" evidence="9">
    <location>
        <begin position="224"/>
        <end position="301"/>
    </location>
</feature>
<feature type="transmembrane region" description="Helical" evidence="7">
    <location>
        <begin position="46"/>
        <end position="67"/>
    </location>
</feature>